<evidence type="ECO:0000313" key="3">
    <source>
        <dbReference type="Proteomes" id="UP000652761"/>
    </source>
</evidence>
<feature type="region of interest" description="Disordered" evidence="1">
    <location>
        <begin position="1"/>
        <end position="87"/>
    </location>
</feature>
<evidence type="ECO:0000313" key="2">
    <source>
        <dbReference type="EMBL" id="MQL85192.1"/>
    </source>
</evidence>
<reference evidence="2" key="1">
    <citation type="submission" date="2017-07" db="EMBL/GenBank/DDBJ databases">
        <title>Taro Niue Genome Assembly and Annotation.</title>
        <authorList>
            <person name="Atibalentja N."/>
            <person name="Keating K."/>
            <person name="Fields C.J."/>
        </authorList>
    </citation>
    <scope>NUCLEOTIDE SEQUENCE</scope>
    <source>
        <strain evidence="2">Niue_2</strain>
        <tissue evidence="2">Leaf</tissue>
    </source>
</reference>
<dbReference type="Pfam" id="PF12394">
    <property type="entry name" value="DUF3657"/>
    <property type="match status" value="1"/>
</dbReference>
<sequence length="722" mass="80354">LESGFRLPHFYRSVESNKCEPPPPPPGTKREEEKGEAKSRGLAPCRSFDPGQNPRNFPTAKTSSRKRLGSATIIEARSPSSSRRSVGSVASSDLIPFTSSQEAGGFFESFLSRLLLRILRWRTRSSLEWTRIRDPSVCCCGFPGARGRSRDASRAGIRQRGSPMFRRFKLFIGVNARTSSSKRLLHAQQSTQPRRAILFQPPAMLDTIHEVAVYIHRFHNLDLFQQGWYQIRVSMRWEDNSRQSPGTPARVVQYEVPGTVSDSVAGVWRIDDADHSFSTQPFRIKYARQDVPLSVMVSFNLAVEKDEILSTPGVILRFDLMYAPILENGFEMSASLDTVPAAVHEFRIPPKALLGLHSYCPVHFDSFHAILIDLSIHIVLLKALSHSSSQKVPSISYTDEAVAREQYDGQDQVVMAYLSEWACEVHMVWGQAIHVGSGAIDLVKSLSIARDILLEELQNISKAIGQTIDDLIDSQFSIDVHKPIDADAKSSGLRMGGGQLAGGALSSLERSNGIIDIGDDVLLHSLSKGELLDTFHNVGNQLSFLWNTFLQFHRGNRAKILEHLRDAWANDRKAEWSIWMVHSKIDIPHRYMRSGSDESSHHSVLGKASVPRKSSDDPAHTATTRAELHRRSIAQMKINNRSIQDMYIFGDPSHVPVVLVEQHVMNAPKHSSSHGLYLGSLEQNDLSTTGTGDKALLKLLGGGAQKNSRILRAVVFVHGFQA</sequence>
<protein>
    <recommendedName>
        <fullName evidence="4">Protein FAM135B</fullName>
    </recommendedName>
</protein>
<keyword evidence="3" id="KW-1185">Reference proteome</keyword>
<gene>
    <name evidence="2" type="ORF">Taro_017713</name>
</gene>
<dbReference type="InterPro" id="IPR044294">
    <property type="entry name" value="Lipase-like"/>
</dbReference>
<dbReference type="PANTHER" id="PTHR12482">
    <property type="entry name" value="LIPASE ROG1-RELATED-RELATED"/>
    <property type="match status" value="1"/>
</dbReference>
<feature type="compositionally biased region" description="Low complexity" evidence="1">
    <location>
        <begin position="76"/>
        <end position="87"/>
    </location>
</feature>
<organism evidence="2 3">
    <name type="scientific">Colocasia esculenta</name>
    <name type="common">Wild taro</name>
    <name type="synonym">Arum esculentum</name>
    <dbReference type="NCBI Taxonomy" id="4460"/>
    <lineage>
        <taxon>Eukaryota</taxon>
        <taxon>Viridiplantae</taxon>
        <taxon>Streptophyta</taxon>
        <taxon>Embryophyta</taxon>
        <taxon>Tracheophyta</taxon>
        <taxon>Spermatophyta</taxon>
        <taxon>Magnoliopsida</taxon>
        <taxon>Liliopsida</taxon>
        <taxon>Araceae</taxon>
        <taxon>Aroideae</taxon>
        <taxon>Colocasieae</taxon>
        <taxon>Colocasia</taxon>
    </lineage>
</organism>
<dbReference type="EMBL" id="NMUH01000814">
    <property type="protein sequence ID" value="MQL85192.1"/>
    <property type="molecule type" value="Genomic_DNA"/>
</dbReference>
<feature type="compositionally biased region" description="Basic and acidic residues" evidence="1">
    <location>
        <begin position="28"/>
        <end position="39"/>
    </location>
</feature>
<feature type="compositionally biased region" description="Polar residues" evidence="1">
    <location>
        <begin position="53"/>
        <end position="62"/>
    </location>
</feature>
<comment type="caution">
    <text evidence="2">The sequence shown here is derived from an EMBL/GenBank/DDBJ whole genome shotgun (WGS) entry which is preliminary data.</text>
</comment>
<accession>A0A843UGV9</accession>
<proteinExistence type="predicted"/>
<feature type="region of interest" description="Disordered" evidence="1">
    <location>
        <begin position="593"/>
        <end position="627"/>
    </location>
</feature>
<dbReference type="InterPro" id="IPR022122">
    <property type="entry name" value="DUF3657"/>
</dbReference>
<name>A0A843UGV9_COLES</name>
<evidence type="ECO:0000256" key="1">
    <source>
        <dbReference type="SAM" id="MobiDB-lite"/>
    </source>
</evidence>
<dbReference type="OrthoDB" id="273452at2759"/>
<feature type="non-terminal residue" evidence="2">
    <location>
        <position position="722"/>
    </location>
</feature>
<evidence type="ECO:0008006" key="4">
    <source>
        <dbReference type="Google" id="ProtNLM"/>
    </source>
</evidence>
<dbReference type="PANTHER" id="PTHR12482:SF5">
    <property type="entry name" value="DUF676 DOMAIN-CONTAINING PROTEIN"/>
    <property type="match status" value="1"/>
</dbReference>
<dbReference type="Proteomes" id="UP000652761">
    <property type="component" value="Unassembled WGS sequence"/>
</dbReference>
<dbReference type="AlphaFoldDB" id="A0A843UGV9"/>